<gene>
    <name evidence="2" type="ordered locus">Trebr_1036</name>
</gene>
<dbReference type="Pfam" id="PF12844">
    <property type="entry name" value="HTH_19"/>
    <property type="match status" value="1"/>
</dbReference>
<accession>F4LJZ0</accession>
<dbReference type="EMBL" id="CP002696">
    <property type="protein sequence ID" value="AEE16470.1"/>
    <property type="molecule type" value="Genomic_DNA"/>
</dbReference>
<reference evidence="3" key="1">
    <citation type="submission" date="2011-04" db="EMBL/GenBank/DDBJ databases">
        <title>The complete genome of Treponema brennaborense DSM 12168.</title>
        <authorList>
            <person name="Lucas S."/>
            <person name="Han J."/>
            <person name="Lapidus A."/>
            <person name="Bruce D."/>
            <person name="Goodwin L."/>
            <person name="Pitluck S."/>
            <person name="Peters L."/>
            <person name="Kyrpides N."/>
            <person name="Mavromatis K."/>
            <person name="Ivanova N."/>
            <person name="Mikhailova N."/>
            <person name="Pagani I."/>
            <person name="Teshima H."/>
            <person name="Detter J.C."/>
            <person name="Tapia R."/>
            <person name="Han C."/>
            <person name="Land M."/>
            <person name="Hauser L."/>
            <person name="Markowitz V."/>
            <person name="Cheng J.-F."/>
            <person name="Hugenholtz P."/>
            <person name="Woyke T."/>
            <person name="Wu D."/>
            <person name="Gronow S."/>
            <person name="Wellnitz S."/>
            <person name="Brambilla E."/>
            <person name="Klenk H.-P."/>
            <person name="Eisen J.A."/>
        </authorList>
    </citation>
    <scope>NUCLEOTIDE SEQUENCE [LARGE SCALE GENOMIC DNA]</scope>
    <source>
        <strain evidence="3">DSM 12168 / CIP 105900 / DD5/3</strain>
    </source>
</reference>
<dbReference type="CDD" id="cd00093">
    <property type="entry name" value="HTH_XRE"/>
    <property type="match status" value="1"/>
</dbReference>
<keyword evidence="3" id="KW-1185">Reference proteome</keyword>
<dbReference type="STRING" id="906968.Trebr_1036"/>
<feature type="domain" description="HTH cro/C1-type" evidence="1">
    <location>
        <begin position="7"/>
        <end position="61"/>
    </location>
</feature>
<proteinExistence type="predicted"/>
<protein>
    <submittedName>
        <fullName evidence="2">Helix-turn-helix domain protein</fullName>
    </submittedName>
</protein>
<evidence type="ECO:0000313" key="2">
    <source>
        <dbReference type="EMBL" id="AEE16470.1"/>
    </source>
</evidence>
<evidence type="ECO:0000313" key="3">
    <source>
        <dbReference type="Proteomes" id="UP000006546"/>
    </source>
</evidence>
<dbReference type="GO" id="GO:0003677">
    <property type="term" value="F:DNA binding"/>
    <property type="evidence" value="ECO:0007669"/>
    <property type="project" value="InterPro"/>
</dbReference>
<dbReference type="KEGG" id="tbe:Trebr_1036"/>
<dbReference type="OrthoDB" id="362193at2"/>
<dbReference type="SUPFAM" id="SSF47413">
    <property type="entry name" value="lambda repressor-like DNA-binding domains"/>
    <property type="match status" value="1"/>
</dbReference>
<name>F4LJZ0_TREBD</name>
<organism evidence="2 3">
    <name type="scientific">Treponema brennaborense (strain DSM 12168 / CIP 105900 / DD5/3)</name>
    <dbReference type="NCBI Taxonomy" id="906968"/>
    <lineage>
        <taxon>Bacteria</taxon>
        <taxon>Pseudomonadati</taxon>
        <taxon>Spirochaetota</taxon>
        <taxon>Spirochaetia</taxon>
        <taxon>Spirochaetales</taxon>
        <taxon>Treponemataceae</taxon>
        <taxon>Treponema</taxon>
    </lineage>
</organism>
<dbReference type="InterPro" id="IPR010982">
    <property type="entry name" value="Lambda_DNA-bd_dom_sf"/>
</dbReference>
<evidence type="ECO:0000259" key="1">
    <source>
        <dbReference type="PROSITE" id="PS50943"/>
    </source>
</evidence>
<dbReference type="PROSITE" id="PS50943">
    <property type="entry name" value="HTH_CROC1"/>
    <property type="match status" value="1"/>
</dbReference>
<dbReference type="InterPro" id="IPR001387">
    <property type="entry name" value="Cro/C1-type_HTH"/>
</dbReference>
<dbReference type="SMART" id="SM00530">
    <property type="entry name" value="HTH_XRE"/>
    <property type="match status" value="1"/>
</dbReference>
<dbReference type="Gene3D" id="1.10.260.40">
    <property type="entry name" value="lambda repressor-like DNA-binding domains"/>
    <property type="match status" value="1"/>
</dbReference>
<dbReference type="Proteomes" id="UP000006546">
    <property type="component" value="Chromosome"/>
</dbReference>
<dbReference type="HOGENOM" id="CLU_066192_25_1_12"/>
<sequence>MNFWERVDELLEEQDINKKTLAMEAGFNPSNITKGIKNNNAPSAETAVKIAQKLGVSVEYLVTGKNLQEEGEVLSAQTKELVRIYSKLSAHDKIILLALAKSMNGIKTDF</sequence>
<dbReference type="AlphaFoldDB" id="F4LJZ0"/>
<dbReference type="RefSeq" id="WP_013758179.1">
    <property type="nucleotide sequence ID" value="NC_015500.1"/>
</dbReference>